<dbReference type="EMBL" id="MEVN01000023">
    <property type="protein sequence ID" value="OGC57033.1"/>
    <property type="molecule type" value="Genomic_DNA"/>
</dbReference>
<dbReference type="SUPFAM" id="SSF88723">
    <property type="entry name" value="PIN domain-like"/>
    <property type="match status" value="1"/>
</dbReference>
<reference evidence="2 3" key="1">
    <citation type="journal article" date="2016" name="Nat. Commun.">
        <title>Thousands of microbial genomes shed light on interconnected biogeochemical processes in an aquifer system.</title>
        <authorList>
            <person name="Anantharaman K."/>
            <person name="Brown C.T."/>
            <person name="Hug L.A."/>
            <person name="Sharon I."/>
            <person name="Castelle C.J."/>
            <person name="Probst A.J."/>
            <person name="Thomas B.C."/>
            <person name="Singh A."/>
            <person name="Wilkins M.J."/>
            <person name="Karaoz U."/>
            <person name="Brodie E.L."/>
            <person name="Williams K.H."/>
            <person name="Hubbard S.S."/>
            <person name="Banfield J.F."/>
        </authorList>
    </citation>
    <scope>NUCLEOTIDE SEQUENCE [LARGE SCALE GENOMIC DNA]</scope>
</reference>
<dbReference type="AlphaFoldDB" id="A0A1F4VJU6"/>
<dbReference type="STRING" id="1802630.A3H26_03390"/>
<comment type="caution">
    <text evidence="2">The sequence shown here is derived from an EMBL/GenBank/DDBJ whole genome shotgun (WGS) entry which is preliminary data.</text>
</comment>
<evidence type="ECO:0000313" key="2">
    <source>
        <dbReference type="EMBL" id="OGC57033.1"/>
    </source>
</evidence>
<feature type="domain" description="PIN" evidence="1">
    <location>
        <begin position="2"/>
        <end position="116"/>
    </location>
</feature>
<dbReference type="Pfam" id="PF01850">
    <property type="entry name" value="PIN"/>
    <property type="match status" value="1"/>
</dbReference>
<dbReference type="SMART" id="SM00670">
    <property type="entry name" value="PINc"/>
    <property type="match status" value="1"/>
</dbReference>
<dbReference type="InterPro" id="IPR029060">
    <property type="entry name" value="PIN-like_dom_sf"/>
</dbReference>
<organism evidence="2 3">
    <name type="scientific">candidate division WWE3 bacterium RIFCSPLOWO2_12_FULL_36_10</name>
    <dbReference type="NCBI Taxonomy" id="1802630"/>
    <lineage>
        <taxon>Bacteria</taxon>
        <taxon>Katanobacteria</taxon>
    </lineage>
</organism>
<dbReference type="Gene3D" id="3.40.50.1010">
    <property type="entry name" value="5'-nuclease"/>
    <property type="match status" value="1"/>
</dbReference>
<proteinExistence type="predicted"/>
<protein>
    <recommendedName>
        <fullName evidence="1">PIN domain-containing protein</fullName>
    </recommendedName>
</protein>
<dbReference type="InterPro" id="IPR002716">
    <property type="entry name" value="PIN_dom"/>
</dbReference>
<gene>
    <name evidence="2" type="ORF">A3H26_03390</name>
</gene>
<evidence type="ECO:0000313" key="3">
    <source>
        <dbReference type="Proteomes" id="UP000177763"/>
    </source>
</evidence>
<sequence length="118" mass="13481">MGKVFVDTSVIIRFFVDGDKKLLDLFETNKEVHIPLPILFETIFVLEKVYKVPKQNVISQVSNLLIQKNVVTDKLSKKIMSLYKSRQKLSVVDCYALAYCKNSGIKLETNDKDLARAV</sequence>
<name>A0A1F4VJU6_UNCKA</name>
<accession>A0A1F4VJU6</accession>
<dbReference type="Proteomes" id="UP000177763">
    <property type="component" value="Unassembled WGS sequence"/>
</dbReference>
<evidence type="ECO:0000259" key="1">
    <source>
        <dbReference type="SMART" id="SM00670"/>
    </source>
</evidence>